<dbReference type="Proteomes" id="UP000789366">
    <property type="component" value="Unassembled WGS sequence"/>
</dbReference>
<comment type="caution">
    <text evidence="1">The sequence shown here is derived from an EMBL/GenBank/DDBJ whole genome shotgun (WGS) entry which is preliminary data.</text>
</comment>
<gene>
    <name evidence="1" type="ORF">SPELUC_LOCUS2781</name>
</gene>
<accession>A0ACA9KYD4</accession>
<evidence type="ECO:0000313" key="2">
    <source>
        <dbReference type="Proteomes" id="UP000789366"/>
    </source>
</evidence>
<keyword evidence="2" id="KW-1185">Reference proteome</keyword>
<evidence type="ECO:0000313" key="1">
    <source>
        <dbReference type="EMBL" id="CAG8495987.1"/>
    </source>
</evidence>
<proteinExistence type="predicted"/>
<protein>
    <submittedName>
        <fullName evidence="1">3507_t:CDS:1</fullName>
    </submittedName>
</protein>
<reference evidence="1" key="1">
    <citation type="submission" date="2021-06" db="EMBL/GenBank/DDBJ databases">
        <authorList>
            <person name="Kallberg Y."/>
            <person name="Tangrot J."/>
            <person name="Rosling A."/>
        </authorList>
    </citation>
    <scope>NUCLEOTIDE SEQUENCE</scope>
    <source>
        <strain evidence="1">28 12/20/2015</strain>
    </source>
</reference>
<sequence length="63" mass="7316">MSTIAGVLIEKFEDQDTQARMFFLDGDPVVELFVIPEDIEVRKINETTNRVRSLIFFLEVIIL</sequence>
<dbReference type="EMBL" id="CAJVPW010001962">
    <property type="protein sequence ID" value="CAG8495987.1"/>
    <property type="molecule type" value="Genomic_DNA"/>
</dbReference>
<organism evidence="1 2">
    <name type="scientific">Cetraspora pellucida</name>
    <dbReference type="NCBI Taxonomy" id="1433469"/>
    <lineage>
        <taxon>Eukaryota</taxon>
        <taxon>Fungi</taxon>
        <taxon>Fungi incertae sedis</taxon>
        <taxon>Mucoromycota</taxon>
        <taxon>Glomeromycotina</taxon>
        <taxon>Glomeromycetes</taxon>
        <taxon>Diversisporales</taxon>
        <taxon>Gigasporaceae</taxon>
        <taxon>Cetraspora</taxon>
    </lineage>
</organism>
<name>A0ACA9KYD4_9GLOM</name>